<evidence type="ECO:0000313" key="7">
    <source>
        <dbReference type="Proteomes" id="UP000182975"/>
    </source>
</evidence>
<dbReference type="InterPro" id="IPR036388">
    <property type="entry name" value="WH-like_DNA-bd_sf"/>
</dbReference>
<dbReference type="PANTHER" id="PTHR34298:SF2">
    <property type="entry name" value="SEGREGATION AND CONDENSATION PROTEIN B"/>
    <property type="match status" value="1"/>
</dbReference>
<evidence type="ECO:0000313" key="6">
    <source>
        <dbReference type="EMBL" id="SEO91183.1"/>
    </source>
</evidence>
<dbReference type="PANTHER" id="PTHR34298">
    <property type="entry name" value="SEGREGATION AND CONDENSATION PROTEIN B"/>
    <property type="match status" value="1"/>
</dbReference>
<dbReference type="GO" id="GO:0051301">
    <property type="term" value="P:cell division"/>
    <property type="evidence" value="ECO:0007669"/>
    <property type="project" value="UniProtKB-KW"/>
</dbReference>
<keyword evidence="4" id="KW-0131">Cell cycle</keyword>
<dbReference type="OrthoDB" id="9806226at2"/>
<gene>
    <name evidence="6" type="ORF">SAMN02910314_01590</name>
</gene>
<keyword evidence="1" id="KW-0963">Cytoplasm</keyword>
<keyword evidence="7" id="KW-1185">Reference proteome</keyword>
<dbReference type="KEGG" id="ddt:AAY81_05335"/>
<proteinExistence type="predicted"/>
<dbReference type="AlphaFoldDB" id="A0A172RY32"/>
<dbReference type="NCBIfam" id="TIGR00281">
    <property type="entry name" value="SMC-Scp complex subunit ScpB"/>
    <property type="match status" value="1"/>
</dbReference>
<organism evidence="6 7">
    <name type="scientific">Denitrobacterium detoxificans</name>
    <dbReference type="NCBI Taxonomy" id="79604"/>
    <lineage>
        <taxon>Bacteria</taxon>
        <taxon>Bacillati</taxon>
        <taxon>Actinomycetota</taxon>
        <taxon>Coriobacteriia</taxon>
        <taxon>Eggerthellales</taxon>
        <taxon>Eggerthellaceae</taxon>
        <taxon>Denitrobacterium</taxon>
    </lineage>
</organism>
<feature type="compositionally biased region" description="Acidic residues" evidence="5">
    <location>
        <begin position="204"/>
        <end position="218"/>
    </location>
</feature>
<name>A0A172RY32_9ACTN</name>
<dbReference type="PATRIC" id="fig|79604.3.peg.1081"/>
<dbReference type="RefSeq" id="WP_066662308.1">
    <property type="nucleotide sequence ID" value="NZ_CP011402.1"/>
</dbReference>
<dbReference type="EMBL" id="FOEC01000011">
    <property type="protein sequence ID" value="SEO91183.1"/>
    <property type="molecule type" value="Genomic_DNA"/>
</dbReference>
<evidence type="ECO:0000256" key="4">
    <source>
        <dbReference type="ARBA" id="ARBA00023306"/>
    </source>
</evidence>
<dbReference type="SUPFAM" id="SSF46785">
    <property type="entry name" value="Winged helix' DNA-binding domain"/>
    <property type="match status" value="2"/>
</dbReference>
<evidence type="ECO:0000256" key="5">
    <source>
        <dbReference type="SAM" id="MobiDB-lite"/>
    </source>
</evidence>
<evidence type="ECO:0000256" key="3">
    <source>
        <dbReference type="ARBA" id="ARBA00022829"/>
    </source>
</evidence>
<evidence type="ECO:0000256" key="2">
    <source>
        <dbReference type="ARBA" id="ARBA00022618"/>
    </source>
</evidence>
<feature type="region of interest" description="Disordered" evidence="5">
    <location>
        <begin position="204"/>
        <end position="224"/>
    </location>
</feature>
<dbReference type="Pfam" id="PF04079">
    <property type="entry name" value="SMC_ScpB"/>
    <property type="match status" value="1"/>
</dbReference>
<dbReference type="Proteomes" id="UP000182975">
    <property type="component" value="Unassembled WGS sequence"/>
</dbReference>
<keyword evidence="3" id="KW-0159">Chromosome partition</keyword>
<evidence type="ECO:0000256" key="1">
    <source>
        <dbReference type="ARBA" id="ARBA00022490"/>
    </source>
</evidence>
<protein>
    <submittedName>
        <fullName evidence="6">Segregation and condensation protein B</fullName>
    </submittedName>
</protein>
<dbReference type="InterPro" id="IPR005234">
    <property type="entry name" value="ScpB_csome_segregation"/>
</dbReference>
<dbReference type="Gene3D" id="1.10.10.10">
    <property type="entry name" value="Winged helix-like DNA-binding domain superfamily/Winged helix DNA-binding domain"/>
    <property type="match status" value="2"/>
</dbReference>
<keyword evidence="2" id="KW-0132">Cell division</keyword>
<reference evidence="7" key="1">
    <citation type="submission" date="2016-10" db="EMBL/GenBank/DDBJ databases">
        <authorList>
            <person name="Varghese N."/>
        </authorList>
    </citation>
    <scope>NUCLEOTIDE SEQUENCE [LARGE SCALE GENOMIC DNA]</scope>
    <source>
        <strain evidence="7">DSM 21843</strain>
    </source>
</reference>
<accession>A0A172RY32</accession>
<dbReference type="STRING" id="79604.AAY81_05335"/>
<sequence>MFEGLSENQLTSAIQAMLFVTDGPVSTITMADMLQVEPSVVESACVELRARLLEDEEGIQLTEVAGGWRLCTHPAFHELLEAYVLSWDTRKLSQAALEVLAVVAYSQPVTRAGVADVRGVNSDSSLNSLMEKGLVREVGTSDAPGNPTLYGTTPAFLEKFGLRSLKDLPDITEFAPDDETRDFIRTRLSATRGYIPPVRETEALDEPAVEQESIDDVEPGQQQSMDDAMRQMMAGALAEAAGAVEKIDFDDLEFEE</sequence>
<dbReference type="InterPro" id="IPR036390">
    <property type="entry name" value="WH_DNA-bd_sf"/>
</dbReference>
<dbReference type="GO" id="GO:0051304">
    <property type="term" value="P:chromosome separation"/>
    <property type="evidence" value="ECO:0007669"/>
    <property type="project" value="InterPro"/>
</dbReference>